<evidence type="ECO:0000256" key="1">
    <source>
        <dbReference type="ARBA" id="ARBA00001947"/>
    </source>
</evidence>
<dbReference type="Pfam" id="PF01979">
    <property type="entry name" value="Amidohydro_1"/>
    <property type="match status" value="1"/>
</dbReference>
<organism evidence="5">
    <name type="scientific">gut metagenome</name>
    <dbReference type="NCBI Taxonomy" id="749906"/>
    <lineage>
        <taxon>unclassified sequences</taxon>
        <taxon>metagenomes</taxon>
        <taxon>organismal metagenomes</taxon>
    </lineage>
</organism>
<name>J9GCW7_9ZZZZ</name>
<dbReference type="InterPro" id="IPR032466">
    <property type="entry name" value="Metal_Hydrolase"/>
</dbReference>
<evidence type="ECO:0000313" key="5">
    <source>
        <dbReference type="EMBL" id="EJX04714.1"/>
    </source>
</evidence>
<dbReference type="Gene3D" id="3.20.20.140">
    <property type="entry name" value="Metal-dependent hydrolases"/>
    <property type="match status" value="1"/>
</dbReference>
<evidence type="ECO:0000256" key="3">
    <source>
        <dbReference type="ARBA" id="ARBA00022801"/>
    </source>
</evidence>
<dbReference type="GO" id="GO:0006145">
    <property type="term" value="P:purine nucleobase catabolic process"/>
    <property type="evidence" value="ECO:0007669"/>
    <property type="project" value="TreeGrafter"/>
</dbReference>
<dbReference type="InterPro" id="IPR011059">
    <property type="entry name" value="Metal-dep_hydrolase_composite"/>
</dbReference>
<protein>
    <submittedName>
        <fullName evidence="5">Dihydroorotase, multifunctional complex type</fullName>
    </submittedName>
</protein>
<dbReference type="EMBL" id="AMCI01001714">
    <property type="protein sequence ID" value="EJX04714.1"/>
    <property type="molecule type" value="Genomic_DNA"/>
</dbReference>
<keyword evidence="2" id="KW-0479">Metal-binding</keyword>
<feature type="domain" description="Amidohydrolase-related" evidence="4">
    <location>
        <begin position="77"/>
        <end position="452"/>
    </location>
</feature>
<dbReference type="SUPFAM" id="SSF51338">
    <property type="entry name" value="Composite domain of metallo-dependent hydrolases"/>
    <property type="match status" value="1"/>
</dbReference>
<dbReference type="PANTHER" id="PTHR43668">
    <property type="entry name" value="ALLANTOINASE"/>
    <property type="match status" value="1"/>
</dbReference>
<dbReference type="SUPFAM" id="SSF51556">
    <property type="entry name" value="Metallo-dependent hydrolases"/>
    <property type="match status" value="1"/>
</dbReference>
<dbReference type="InterPro" id="IPR002195">
    <property type="entry name" value="Dihydroorotase_CS"/>
</dbReference>
<dbReference type="PROSITE" id="PS00483">
    <property type="entry name" value="DIHYDROOROTASE_2"/>
    <property type="match status" value="1"/>
</dbReference>
<comment type="caution">
    <text evidence="5">The sequence shown here is derived from an EMBL/GenBank/DDBJ whole genome shotgun (WGS) entry which is preliminary data.</text>
</comment>
<keyword evidence="3" id="KW-0378">Hydrolase</keyword>
<dbReference type="GO" id="GO:0046872">
    <property type="term" value="F:metal ion binding"/>
    <property type="evidence" value="ECO:0007669"/>
    <property type="project" value="UniProtKB-KW"/>
</dbReference>
<dbReference type="AlphaFoldDB" id="J9GCW7"/>
<evidence type="ECO:0000256" key="2">
    <source>
        <dbReference type="ARBA" id="ARBA00022723"/>
    </source>
</evidence>
<dbReference type="NCBIfam" id="NF006688">
    <property type="entry name" value="PRK09236.1"/>
    <property type="match status" value="1"/>
</dbReference>
<evidence type="ECO:0000259" key="4">
    <source>
        <dbReference type="Pfam" id="PF01979"/>
    </source>
</evidence>
<dbReference type="GO" id="GO:0004038">
    <property type="term" value="F:allantoinase activity"/>
    <property type="evidence" value="ECO:0007669"/>
    <property type="project" value="TreeGrafter"/>
</dbReference>
<proteinExistence type="predicted"/>
<gene>
    <name evidence="5" type="ORF">EVA_07173</name>
</gene>
<accession>J9GCW7</accession>
<comment type="cofactor">
    <cofactor evidence="1">
        <name>Zn(2+)</name>
        <dbReference type="ChEBI" id="CHEBI:29105"/>
    </cofactor>
</comment>
<reference evidence="5" key="1">
    <citation type="journal article" date="2012" name="PLoS ONE">
        <title>Gene sets for utilization of primary and secondary nutrition supplies in the distal gut of endangered iberian lynx.</title>
        <authorList>
            <person name="Alcaide M."/>
            <person name="Messina E."/>
            <person name="Richter M."/>
            <person name="Bargiela R."/>
            <person name="Peplies J."/>
            <person name="Huws S.A."/>
            <person name="Newbold C.J."/>
            <person name="Golyshin P.N."/>
            <person name="Simon M.A."/>
            <person name="Lopez G."/>
            <person name="Yakimov M.M."/>
            <person name="Ferrer M."/>
        </authorList>
    </citation>
    <scope>NUCLEOTIDE SEQUENCE</scope>
</reference>
<dbReference type="InterPro" id="IPR050138">
    <property type="entry name" value="DHOase/Allantoinase_Hydrolase"/>
</dbReference>
<sequence>MKRIWIKNAIIINEGKRFIGSVLIEDERIAAIKEGEVENESELAAFLPADKDAVGETEIQADGKAVECEIIDAKGCYLLPGIIDEHVHFRDPGLTHKADIFTESRAAAAGGVTSVMDMPNTKPQTTTIEAFNEKLALMGERSSVNYSCYFGATNDNFPLFSQLERHRVCGIKLFMGASTGNMLVDNKESLRQIFGGTDLLIAAHCEDQSIIKENSEKMKKQYGEEVPIECHPIIRSEEACYQSTKLAVQLARESGARLHILHLSTAKELELFDNHLPLKKKRITAEACVSHLLFEEKDYSRLGARIKCNPAVKTATDRKALLAAIRSDAVDTIATDHAPHLLEEKKGGALKAVSGMPMLQFSLLSMLELADQGAFSAEKVVEKMAHAPAVMYQIRRRGFIREGYQADLVLVRPQEKWTVTKECILSKCGWSPMEGATLHNKVEKTFVNGHLVYDKGRIDEAYRGQELYFEH</sequence>
<dbReference type="Gene3D" id="2.30.40.10">
    <property type="entry name" value="Urease, subunit C, domain 1"/>
    <property type="match status" value="2"/>
</dbReference>
<dbReference type="GO" id="GO:0005737">
    <property type="term" value="C:cytoplasm"/>
    <property type="evidence" value="ECO:0007669"/>
    <property type="project" value="TreeGrafter"/>
</dbReference>
<dbReference type="CDD" id="cd01318">
    <property type="entry name" value="DHOase_IIb"/>
    <property type="match status" value="1"/>
</dbReference>
<dbReference type="PANTHER" id="PTHR43668:SF4">
    <property type="entry name" value="ALLANTOINASE"/>
    <property type="match status" value="1"/>
</dbReference>
<dbReference type="InterPro" id="IPR006680">
    <property type="entry name" value="Amidohydro-rel"/>
</dbReference>